<keyword evidence="2" id="KW-0813">Transport</keyword>
<evidence type="ECO:0000256" key="5">
    <source>
        <dbReference type="ARBA" id="ARBA00022989"/>
    </source>
</evidence>
<dbReference type="InterPro" id="IPR020846">
    <property type="entry name" value="MFS_dom"/>
</dbReference>
<dbReference type="Gene3D" id="1.20.1250.20">
    <property type="entry name" value="MFS general substrate transporter like domains"/>
    <property type="match status" value="1"/>
</dbReference>
<reference evidence="9 10" key="1">
    <citation type="submission" date="2020-08" db="EMBL/GenBank/DDBJ databases">
        <title>Genomic Encyclopedia of Type Strains, Phase IV (KMG-IV): sequencing the most valuable type-strain genomes for metagenomic binning, comparative biology and taxonomic classification.</title>
        <authorList>
            <person name="Goeker M."/>
        </authorList>
    </citation>
    <scope>NUCLEOTIDE SEQUENCE [LARGE SCALE GENOMIC DNA]</scope>
    <source>
        <strain evidence="9 10">DSM 101730</strain>
    </source>
</reference>
<feature type="transmembrane region" description="Helical" evidence="7">
    <location>
        <begin position="243"/>
        <end position="268"/>
    </location>
</feature>
<keyword evidence="6 7" id="KW-0472">Membrane</keyword>
<dbReference type="InterPro" id="IPR011701">
    <property type="entry name" value="MFS"/>
</dbReference>
<comment type="caution">
    <text evidence="9">The sequence shown here is derived from an EMBL/GenBank/DDBJ whole genome shotgun (WGS) entry which is preliminary data.</text>
</comment>
<feature type="transmembrane region" description="Helical" evidence="7">
    <location>
        <begin position="202"/>
        <end position="222"/>
    </location>
</feature>
<dbReference type="AlphaFoldDB" id="A0A840SUE9"/>
<dbReference type="Pfam" id="PF07690">
    <property type="entry name" value="MFS_1"/>
    <property type="match status" value="1"/>
</dbReference>
<feature type="domain" description="Major facilitator superfamily (MFS) profile" evidence="8">
    <location>
        <begin position="1"/>
        <end position="428"/>
    </location>
</feature>
<dbReference type="RefSeq" id="WP_221288949.1">
    <property type="nucleotide sequence ID" value="NZ_JACHFM010000006.1"/>
</dbReference>
<keyword evidence="3" id="KW-1003">Cell membrane</keyword>
<evidence type="ECO:0000256" key="3">
    <source>
        <dbReference type="ARBA" id="ARBA00022475"/>
    </source>
</evidence>
<dbReference type="SUPFAM" id="SSF103473">
    <property type="entry name" value="MFS general substrate transporter"/>
    <property type="match status" value="1"/>
</dbReference>
<dbReference type="Proteomes" id="UP000549457">
    <property type="component" value="Unassembled WGS sequence"/>
</dbReference>
<feature type="transmembrane region" description="Helical" evidence="7">
    <location>
        <begin position="82"/>
        <end position="103"/>
    </location>
</feature>
<accession>A0A840SUE9</accession>
<dbReference type="PANTHER" id="PTHR42718:SF46">
    <property type="entry name" value="BLR6921 PROTEIN"/>
    <property type="match status" value="1"/>
</dbReference>
<feature type="transmembrane region" description="Helical" evidence="7">
    <location>
        <begin position="369"/>
        <end position="391"/>
    </location>
</feature>
<feature type="transmembrane region" description="Helical" evidence="7">
    <location>
        <begin position="20"/>
        <end position="45"/>
    </location>
</feature>
<feature type="transmembrane region" description="Helical" evidence="7">
    <location>
        <begin position="115"/>
        <end position="133"/>
    </location>
</feature>
<feature type="transmembrane region" description="Helical" evidence="7">
    <location>
        <begin position="280"/>
        <end position="300"/>
    </location>
</feature>
<dbReference type="GO" id="GO:0022857">
    <property type="term" value="F:transmembrane transporter activity"/>
    <property type="evidence" value="ECO:0007669"/>
    <property type="project" value="InterPro"/>
</dbReference>
<feature type="transmembrane region" description="Helical" evidence="7">
    <location>
        <begin position="307"/>
        <end position="326"/>
    </location>
</feature>
<dbReference type="InterPro" id="IPR004638">
    <property type="entry name" value="EmrB-like"/>
</dbReference>
<dbReference type="Gene3D" id="1.20.1720.10">
    <property type="entry name" value="Multidrug resistance protein D"/>
    <property type="match status" value="1"/>
</dbReference>
<dbReference type="GO" id="GO:0005886">
    <property type="term" value="C:plasma membrane"/>
    <property type="evidence" value="ECO:0007669"/>
    <property type="project" value="UniProtKB-SubCell"/>
</dbReference>
<gene>
    <name evidence="9" type="ORF">HNP73_004307</name>
</gene>
<dbReference type="PROSITE" id="PS50850">
    <property type="entry name" value="MFS"/>
    <property type="match status" value="1"/>
</dbReference>
<feature type="transmembrane region" description="Helical" evidence="7">
    <location>
        <begin position="57"/>
        <end position="76"/>
    </location>
</feature>
<protein>
    <submittedName>
        <fullName evidence="9">EmrB/QacA subfamily drug resistance transporter</fullName>
    </submittedName>
</protein>
<keyword evidence="5 7" id="KW-1133">Transmembrane helix</keyword>
<comment type="subcellular location">
    <subcellularLocation>
        <location evidence="1">Cell membrane</location>
        <topology evidence="1">Multi-pass membrane protein</topology>
    </subcellularLocation>
</comment>
<keyword evidence="4 7" id="KW-0812">Transmembrane</keyword>
<sequence>MAMADSTVANLALETIRIDLGASLASVQWVATGYLIALAVSLPLTGWLGRRFGQSRLWILTTLIFIVASILCALSSELWQLVVARCLQGLAAGLMVPVGQALLSALADRRQLGRLMGTVGFAVALGPALGPGFGGMLIDALSWRWLFWINIPVGVLALIAARTMLPPDEASRESPLDGRGLVVMGFGLPLLLYGAAEIGASGLSSTALVAFALGMVLTAIFIRHARKSTEPLIDMRLLGRPGFTMAVVTAGLTGAAMYGGLLFFPLYFQDALQQTPTEAGLMLLVMGLGSALALPFAGALTDQRGPALICLAGSALLVIGTAPFLALPLLPVVGLAILLLLRGIGLALAQMPAMTAAYGAVEKNETGDAATLVNIGQRLGGALGAITVVIILEQGPPGDGAGFQWALVVLLAFASAALFTSRGLPSKE</sequence>
<evidence type="ECO:0000313" key="10">
    <source>
        <dbReference type="Proteomes" id="UP000549457"/>
    </source>
</evidence>
<feature type="transmembrane region" description="Helical" evidence="7">
    <location>
        <begin position="332"/>
        <end position="349"/>
    </location>
</feature>
<name>A0A840SUE9_9RHOB</name>
<dbReference type="PRINTS" id="PR01036">
    <property type="entry name" value="TCRTETB"/>
</dbReference>
<evidence type="ECO:0000256" key="7">
    <source>
        <dbReference type="SAM" id="Phobius"/>
    </source>
</evidence>
<evidence type="ECO:0000256" key="2">
    <source>
        <dbReference type="ARBA" id="ARBA00022448"/>
    </source>
</evidence>
<dbReference type="InterPro" id="IPR036259">
    <property type="entry name" value="MFS_trans_sf"/>
</dbReference>
<evidence type="ECO:0000313" key="9">
    <source>
        <dbReference type="EMBL" id="MBB5224338.1"/>
    </source>
</evidence>
<dbReference type="PANTHER" id="PTHR42718">
    <property type="entry name" value="MAJOR FACILITATOR SUPERFAMILY MULTIDRUG TRANSPORTER MFSC"/>
    <property type="match status" value="1"/>
</dbReference>
<evidence type="ECO:0000256" key="1">
    <source>
        <dbReference type="ARBA" id="ARBA00004651"/>
    </source>
</evidence>
<evidence type="ECO:0000256" key="6">
    <source>
        <dbReference type="ARBA" id="ARBA00023136"/>
    </source>
</evidence>
<organism evidence="9 10">
    <name type="scientific">Amaricoccus macauensis</name>
    <dbReference type="NCBI Taxonomy" id="57001"/>
    <lineage>
        <taxon>Bacteria</taxon>
        <taxon>Pseudomonadati</taxon>
        <taxon>Pseudomonadota</taxon>
        <taxon>Alphaproteobacteria</taxon>
        <taxon>Rhodobacterales</taxon>
        <taxon>Paracoccaceae</taxon>
        <taxon>Amaricoccus</taxon>
    </lineage>
</organism>
<feature type="transmembrane region" description="Helical" evidence="7">
    <location>
        <begin position="403"/>
        <end position="420"/>
    </location>
</feature>
<dbReference type="EMBL" id="JACHFM010000006">
    <property type="protein sequence ID" value="MBB5224338.1"/>
    <property type="molecule type" value="Genomic_DNA"/>
</dbReference>
<evidence type="ECO:0000256" key="4">
    <source>
        <dbReference type="ARBA" id="ARBA00022692"/>
    </source>
</evidence>
<feature type="transmembrane region" description="Helical" evidence="7">
    <location>
        <begin position="145"/>
        <end position="164"/>
    </location>
</feature>
<evidence type="ECO:0000259" key="8">
    <source>
        <dbReference type="PROSITE" id="PS50850"/>
    </source>
</evidence>
<dbReference type="NCBIfam" id="TIGR00711">
    <property type="entry name" value="efflux_EmrB"/>
    <property type="match status" value="1"/>
</dbReference>
<keyword evidence="10" id="KW-1185">Reference proteome</keyword>
<proteinExistence type="predicted"/>